<feature type="coiled-coil region" evidence="2">
    <location>
        <begin position="176"/>
        <end position="242"/>
    </location>
</feature>
<evidence type="ECO:0000313" key="5">
    <source>
        <dbReference type="EMBL" id="CDJ32240.1"/>
    </source>
</evidence>
<evidence type="ECO:0000256" key="1">
    <source>
        <dbReference type="ARBA" id="ARBA00023054"/>
    </source>
</evidence>
<dbReference type="VEuPathDB" id="ToxoDB:EMH_0073590"/>
<name>U6K3D1_9EIME</name>
<feature type="domain" description="DUF4200" evidence="4">
    <location>
        <begin position="43"/>
        <end position="151"/>
    </location>
</feature>
<keyword evidence="1 2" id="KW-0175">Coiled coil</keyword>
<organism evidence="5 6">
    <name type="scientific">Eimeria mitis</name>
    <dbReference type="NCBI Taxonomy" id="44415"/>
    <lineage>
        <taxon>Eukaryota</taxon>
        <taxon>Sar</taxon>
        <taxon>Alveolata</taxon>
        <taxon>Apicomplexa</taxon>
        <taxon>Conoidasida</taxon>
        <taxon>Coccidia</taxon>
        <taxon>Eucoccidiorida</taxon>
        <taxon>Eimeriorina</taxon>
        <taxon>Eimeriidae</taxon>
        <taxon>Eimeria</taxon>
    </lineage>
</organism>
<feature type="compositionally biased region" description="Basic and acidic residues" evidence="3">
    <location>
        <begin position="388"/>
        <end position="397"/>
    </location>
</feature>
<keyword evidence="6" id="KW-1185">Reference proteome</keyword>
<dbReference type="Proteomes" id="UP000030744">
    <property type="component" value="Unassembled WGS sequence"/>
</dbReference>
<accession>U6K3D1</accession>
<sequence length="420" mass="48277">MAIRTQEEGEGFESLSLRTGNLQQLLLLQQLGLQLPSDDARLLDLQRQLHEVTTELDFKKVSYAQVVEKAKQQDAELQKRQAQLKSQLQRFQKFVYTNEEKTTHANKRASAERETSHARDKEIAVLKRQLAVDEVKCKGFEMQKFADYLQAASETSPEFTSVRDIIERFEVLASVHSSLRQNEERTTRKMDALRQQLQEYKRSQAAKILEANNKVAEYQRELEALEKETAALTAKADEADRDSFSKSLHLGKVLLAVENMYAMCITARPNIQHGRAAWERQRREAAAETDGEAQQEKPTTEGANNQKKKEEQQEQTEGSQMQRRCRYAVELLAAIRSFIMDFKDIEEQLNKGEKRKQKTNRTVNMAVEKPDEDTVEFVATRLLVSMRRENGSADVSRRTASRKFADDISCYQQSTRSHPA</sequence>
<dbReference type="Pfam" id="PF13863">
    <property type="entry name" value="DUF4200"/>
    <property type="match status" value="1"/>
</dbReference>
<evidence type="ECO:0000259" key="4">
    <source>
        <dbReference type="Pfam" id="PF13863"/>
    </source>
</evidence>
<dbReference type="GO" id="GO:0005856">
    <property type="term" value="C:cytoskeleton"/>
    <property type="evidence" value="ECO:0007669"/>
    <property type="project" value="UniProtKB-ARBA"/>
</dbReference>
<feature type="compositionally biased region" description="Basic and acidic residues" evidence="3">
    <location>
        <begin position="276"/>
        <end position="286"/>
    </location>
</feature>
<gene>
    <name evidence="5" type="ORF">EMH_0073590</name>
</gene>
<feature type="region of interest" description="Disordered" evidence="3">
    <location>
        <begin position="276"/>
        <end position="322"/>
    </location>
</feature>
<evidence type="ECO:0000256" key="2">
    <source>
        <dbReference type="SAM" id="Coils"/>
    </source>
</evidence>
<dbReference type="OrthoDB" id="10264298at2759"/>
<protein>
    <recommendedName>
        <fullName evidence="4">DUF4200 domain-containing protein</fullName>
    </recommendedName>
</protein>
<feature type="compositionally biased region" description="Polar residues" evidence="3">
    <location>
        <begin position="410"/>
        <end position="420"/>
    </location>
</feature>
<dbReference type="AlphaFoldDB" id="U6K3D1"/>
<dbReference type="RefSeq" id="XP_013354805.1">
    <property type="nucleotide sequence ID" value="XM_013499351.1"/>
</dbReference>
<dbReference type="PANTHER" id="PTHR21683:SF2">
    <property type="entry name" value="COILED-COIL DOMAIN-CONTAINING PROTEIN 42 LIKE-2-LIKE"/>
    <property type="match status" value="1"/>
</dbReference>
<dbReference type="EMBL" id="HG683981">
    <property type="protein sequence ID" value="CDJ32240.1"/>
    <property type="molecule type" value="Genomic_DNA"/>
</dbReference>
<evidence type="ECO:0000313" key="6">
    <source>
        <dbReference type="Proteomes" id="UP000030744"/>
    </source>
</evidence>
<dbReference type="PANTHER" id="PTHR21683">
    <property type="entry name" value="COILED-COIL DOMAIN-CONTAINING PROTEIN 42 LIKE-2-LIKE-RELATED"/>
    <property type="match status" value="1"/>
</dbReference>
<evidence type="ECO:0000256" key="3">
    <source>
        <dbReference type="SAM" id="MobiDB-lite"/>
    </source>
</evidence>
<dbReference type="GeneID" id="25381851"/>
<dbReference type="InterPro" id="IPR025252">
    <property type="entry name" value="DUF4200"/>
</dbReference>
<proteinExistence type="predicted"/>
<dbReference type="InterPro" id="IPR051147">
    <property type="entry name" value="CFAP_domain-containing"/>
</dbReference>
<feature type="region of interest" description="Disordered" evidence="3">
    <location>
        <begin position="388"/>
        <end position="420"/>
    </location>
</feature>
<reference evidence="5" key="2">
    <citation type="submission" date="2013-10" db="EMBL/GenBank/DDBJ databases">
        <authorList>
            <person name="Aslett M."/>
        </authorList>
    </citation>
    <scope>NUCLEOTIDE SEQUENCE [LARGE SCALE GENOMIC DNA]</scope>
    <source>
        <strain evidence="5">Houghton</strain>
    </source>
</reference>
<reference evidence="5" key="1">
    <citation type="submission" date="2013-10" db="EMBL/GenBank/DDBJ databases">
        <title>Genomic analysis of the causative agents of coccidiosis in chickens.</title>
        <authorList>
            <person name="Reid A.J."/>
            <person name="Blake D."/>
            <person name="Billington K."/>
            <person name="Browne H."/>
            <person name="Dunn M."/>
            <person name="Hung S."/>
            <person name="Kawahara F."/>
            <person name="Miranda-Saavedra D."/>
            <person name="Mourier T."/>
            <person name="Nagra H."/>
            <person name="Otto T.D."/>
            <person name="Rawlings N."/>
            <person name="Sanchez A."/>
            <person name="Sanders M."/>
            <person name="Subramaniam C."/>
            <person name="Tay Y."/>
            <person name="Dear P."/>
            <person name="Doerig C."/>
            <person name="Gruber A."/>
            <person name="Parkinson J."/>
            <person name="Shirley M."/>
            <person name="Wan K.L."/>
            <person name="Berriman M."/>
            <person name="Tomley F."/>
            <person name="Pain A."/>
        </authorList>
    </citation>
    <scope>NUCLEOTIDE SEQUENCE [LARGE SCALE GENOMIC DNA]</scope>
    <source>
        <strain evidence="5">Houghton</strain>
    </source>
</reference>